<keyword evidence="4" id="KW-1185">Reference proteome</keyword>
<comment type="caution">
    <text evidence="3">The sequence shown here is derived from an EMBL/GenBank/DDBJ whole genome shotgun (WGS) entry which is preliminary data.</text>
</comment>
<reference evidence="4" key="1">
    <citation type="journal article" date="2019" name="Int. J. Syst. Evol. Microbiol.">
        <title>The Global Catalogue of Microorganisms (GCM) 10K type strain sequencing project: providing services to taxonomists for standard genome sequencing and annotation.</title>
        <authorList>
            <consortium name="The Broad Institute Genomics Platform"/>
            <consortium name="The Broad Institute Genome Sequencing Center for Infectious Disease"/>
            <person name="Wu L."/>
            <person name="Ma J."/>
        </authorList>
    </citation>
    <scope>NUCLEOTIDE SEQUENCE [LARGE SCALE GENOMIC DNA]</scope>
    <source>
        <strain evidence="4">CGMCC 1.15197</strain>
    </source>
</reference>
<protein>
    <submittedName>
        <fullName evidence="3">Uncharacterized protein</fullName>
    </submittedName>
</protein>
<dbReference type="Proteomes" id="UP000632273">
    <property type="component" value="Unassembled WGS sequence"/>
</dbReference>
<gene>
    <name evidence="3" type="ORF">GCM10011383_41730</name>
</gene>
<evidence type="ECO:0000313" key="4">
    <source>
        <dbReference type="Proteomes" id="UP000632273"/>
    </source>
</evidence>
<proteinExistence type="predicted"/>
<organism evidence="3 4">
    <name type="scientific">Hymenobacter cavernae</name>
    <dbReference type="NCBI Taxonomy" id="2044852"/>
    <lineage>
        <taxon>Bacteria</taxon>
        <taxon>Pseudomonadati</taxon>
        <taxon>Bacteroidota</taxon>
        <taxon>Cytophagia</taxon>
        <taxon>Cytophagales</taxon>
        <taxon>Hymenobacteraceae</taxon>
        <taxon>Hymenobacter</taxon>
    </lineage>
</organism>
<dbReference type="RefSeq" id="WP_188815996.1">
    <property type="nucleotide sequence ID" value="NZ_BMHT01000009.1"/>
</dbReference>
<feature type="region of interest" description="Disordered" evidence="1">
    <location>
        <begin position="26"/>
        <end position="50"/>
    </location>
</feature>
<sequence>MTDLAYLIRSTAGALLLTATLTACDSSTNSTPASSSSDTPFAGNSTATDPAAAAERIAANPNTPDSLHLLSPGQAGRLRIKMSEKVLLARVPAEQLRKITRTVGDSTYPAYEMRDAQQPSAPATLLELAGNEQKGFRLRRIIITDPQYRTGEGIGVGSPFGVARQTFGLSRVRITPDGFAAVSRQTRMAWLLDENSLPAKHPNDMATAEIPTATRITGVIVY</sequence>
<feature type="signal peptide" evidence="2">
    <location>
        <begin position="1"/>
        <end position="25"/>
    </location>
</feature>
<name>A0ABQ1UV27_9BACT</name>
<accession>A0ABQ1UV27</accession>
<dbReference type="EMBL" id="BMHT01000009">
    <property type="protein sequence ID" value="GGF25828.1"/>
    <property type="molecule type" value="Genomic_DNA"/>
</dbReference>
<evidence type="ECO:0000256" key="2">
    <source>
        <dbReference type="SAM" id="SignalP"/>
    </source>
</evidence>
<evidence type="ECO:0000256" key="1">
    <source>
        <dbReference type="SAM" id="MobiDB-lite"/>
    </source>
</evidence>
<feature type="chain" id="PRO_5046967168" evidence="2">
    <location>
        <begin position="26"/>
        <end position="222"/>
    </location>
</feature>
<keyword evidence="2" id="KW-0732">Signal</keyword>
<evidence type="ECO:0000313" key="3">
    <source>
        <dbReference type="EMBL" id="GGF25828.1"/>
    </source>
</evidence>